<comment type="cofactor">
    <cofactor evidence="1">
        <name>thiamine diphosphate</name>
        <dbReference type="ChEBI" id="CHEBI:58937"/>
    </cofactor>
</comment>
<proteinExistence type="predicted"/>
<dbReference type="GO" id="GO:0004591">
    <property type="term" value="F:oxoglutarate dehydrogenase (succinyl-transferring) activity"/>
    <property type="evidence" value="ECO:0007669"/>
    <property type="project" value="UniProtKB-EC"/>
</dbReference>
<evidence type="ECO:0000256" key="4">
    <source>
        <dbReference type="ARBA" id="ARBA00012280"/>
    </source>
</evidence>
<comment type="caution">
    <text evidence="10">The sequence shown here is derived from an EMBL/GenBank/DDBJ whole genome shotgun (WGS) entry which is preliminary data.</text>
</comment>
<sequence length="854" mass="91247">RGNGEALGLRLVDTYRRFGHREAALDPLEITAPTPAVPLERLRAEVAAQPGLTTRVTLAGETCETSLGSLAGDLQRLYAGKVGLEAQQVEDDEARDWLYGAFEALFAAQTPVDLANRALDAIVLADTFETFIKVKFPSKKRFGVEGAEGAIVFLRELLREACLAGFDETVIGGMHRGRLATLATVLGKPVGTLLAEIKGRDLTDGGPDFTGDVPYHLGYAGEVSHGGRQMKLSISPHPSHLMTVAPVVTGLARGKRGKVGDDVLCLLLHTDAAFSGQGLVGEVLQLGGLAGYEVGGTVHLVVNNQIGFTTNASEGRTSRYCTDIGKMVGAPVLHVNGDDPVAVARVAALALAWRRRYHRDVLIDLVCYRRNGHNELDEPRFTQPKIWAAIDARPSLRDSFTAVVAGLDAAAPDRVAGLAEAFKAEMQEGYAAIESQRPNASSVRPEGWAGIARAGAAEMLARIETGVAIEQLRAIGREASLIPDELKPHAKVAQFYRTRLETIESGGDINFATAEALAFASLLSEGVPVRLSGQDCARGTFTQRHLGVHDVETGQHLMPVAGLASGGAGFEAVNSPLSEYGVLGFEYGYSLADPNRLILWEAQFGDFLNGAQIMVDQFIVSAEAKWELMSGLAILLPHGLEGQGPDHSSARIERLLQLCAGGNMIVANPSTPANLFHLLRRQVKAPWRKPLFVIAPKALLRQKACVSTLEEMAAGTAFRPVVFEKAAKPARRVVLCSGKIGYELAAARAGLGLEDEIAIVRVDQLYPFPADELAGALSQHGDAELVWCQEEPENQGALAHVAQQLRRDPRFGDRAPAIVARPPLPVAAGGSIERHEAEQAALIARALDLTGGNA</sequence>
<evidence type="ECO:0000256" key="6">
    <source>
        <dbReference type="ARBA" id="ARBA00023002"/>
    </source>
</evidence>
<dbReference type="Gene3D" id="3.40.50.970">
    <property type="match status" value="1"/>
</dbReference>
<dbReference type="Gene3D" id="3.40.50.12470">
    <property type="match status" value="1"/>
</dbReference>
<evidence type="ECO:0000256" key="3">
    <source>
        <dbReference type="ARBA" id="ARBA00011301"/>
    </source>
</evidence>
<dbReference type="InterPro" id="IPR005475">
    <property type="entry name" value="Transketolase-like_Pyr-bd"/>
</dbReference>
<organism evidence="10 11">
    <name type="scientific">Bosea rubneri</name>
    <dbReference type="NCBI Taxonomy" id="3075434"/>
    <lineage>
        <taxon>Bacteria</taxon>
        <taxon>Pseudomonadati</taxon>
        <taxon>Pseudomonadota</taxon>
        <taxon>Alphaproteobacteria</taxon>
        <taxon>Hyphomicrobiales</taxon>
        <taxon>Boseaceae</taxon>
        <taxon>Bosea</taxon>
    </lineage>
</organism>
<dbReference type="InterPro" id="IPR029061">
    <property type="entry name" value="THDP-binding"/>
</dbReference>
<evidence type="ECO:0000313" key="10">
    <source>
        <dbReference type="EMBL" id="MDU0339032.1"/>
    </source>
</evidence>
<dbReference type="Pfam" id="PF00676">
    <property type="entry name" value="E1_dh"/>
    <property type="match status" value="1"/>
</dbReference>
<dbReference type="PANTHER" id="PTHR23152">
    <property type="entry name" value="2-OXOGLUTARATE DEHYDROGENASE"/>
    <property type="match status" value="1"/>
</dbReference>
<evidence type="ECO:0000256" key="2">
    <source>
        <dbReference type="ARBA" id="ARBA00003906"/>
    </source>
</evidence>
<dbReference type="PANTHER" id="PTHR23152:SF4">
    <property type="entry name" value="2-OXOADIPATE DEHYDROGENASE COMPLEX COMPONENT E1"/>
    <property type="match status" value="1"/>
</dbReference>
<evidence type="ECO:0000256" key="1">
    <source>
        <dbReference type="ARBA" id="ARBA00001964"/>
    </source>
</evidence>
<dbReference type="PIRSF" id="PIRSF000157">
    <property type="entry name" value="Oxoglu_dh_E1"/>
    <property type="match status" value="1"/>
</dbReference>
<dbReference type="EC" id="1.2.4.2" evidence="4"/>
<accession>A0ABU3S2R8</accession>
<reference evidence="10 11" key="1">
    <citation type="submission" date="2023-09" db="EMBL/GenBank/DDBJ databases">
        <title>Whole genome shotgun sequencing (WGS) of Bosea sp. ZW T0_25, isolated from stored onions (Allium cepa).</title>
        <authorList>
            <person name="Stoll D.A."/>
            <person name="Huch M."/>
        </authorList>
    </citation>
    <scope>NUCLEOTIDE SEQUENCE [LARGE SCALE GENOMIC DNA]</scope>
    <source>
        <strain evidence="10 11">ZW T0_25</strain>
    </source>
</reference>
<dbReference type="Gene3D" id="3.40.50.11610">
    <property type="entry name" value="Multifunctional 2-oxoglutarate metabolism enzyme, C-terminal domain"/>
    <property type="match status" value="1"/>
</dbReference>
<evidence type="ECO:0000256" key="8">
    <source>
        <dbReference type="ARBA" id="ARBA00030680"/>
    </source>
</evidence>
<feature type="domain" description="Transketolase-like pyrimidine-binding" evidence="9">
    <location>
        <begin position="509"/>
        <end position="702"/>
    </location>
</feature>
<evidence type="ECO:0000256" key="7">
    <source>
        <dbReference type="ARBA" id="ARBA00023052"/>
    </source>
</evidence>
<dbReference type="Pfam" id="PF16870">
    <property type="entry name" value="OxoGdeHyase_C"/>
    <property type="match status" value="1"/>
</dbReference>
<evidence type="ECO:0000313" key="11">
    <source>
        <dbReference type="Proteomes" id="UP001254257"/>
    </source>
</evidence>
<gene>
    <name evidence="10" type="ORF">RKE40_04035</name>
</gene>
<dbReference type="NCBIfam" id="TIGR00239">
    <property type="entry name" value="2oxo_dh_E1"/>
    <property type="match status" value="1"/>
</dbReference>
<keyword evidence="6 10" id="KW-0560">Oxidoreductase</keyword>
<comment type="function">
    <text evidence="2">E1 component of the 2-oxoglutarate dehydrogenase (OGDH) complex which catalyzes the decarboxylation of 2-oxoglutarate, the first step in the conversion of 2-oxoglutarate to succinyl-CoA and CO(2).</text>
</comment>
<evidence type="ECO:0000256" key="5">
    <source>
        <dbReference type="ARBA" id="ARBA00013321"/>
    </source>
</evidence>
<dbReference type="EMBL" id="JAWDID010000003">
    <property type="protein sequence ID" value="MDU0339032.1"/>
    <property type="molecule type" value="Genomic_DNA"/>
</dbReference>
<keyword evidence="7" id="KW-0786">Thiamine pyrophosphate</keyword>
<keyword evidence="11" id="KW-1185">Reference proteome</keyword>
<dbReference type="SUPFAM" id="SSF52518">
    <property type="entry name" value="Thiamin diphosphate-binding fold (THDP-binding)"/>
    <property type="match status" value="2"/>
</dbReference>
<dbReference type="Pfam" id="PF02779">
    <property type="entry name" value="Transket_pyr"/>
    <property type="match status" value="1"/>
</dbReference>
<dbReference type="NCBIfam" id="NF006914">
    <property type="entry name" value="PRK09404.1"/>
    <property type="match status" value="1"/>
</dbReference>
<comment type="subunit">
    <text evidence="3">Homodimer. Part of the 2-oxoglutarate dehydrogenase (OGDH) complex composed of E1 (2-oxoglutarate dehydrogenase), E2 (dihydrolipoamide succinyltransferase) and E3 (dihydrolipoamide dehydrogenase); the complex contains multiple copies of the three enzymatic components (E1, E2 and E3).</text>
</comment>
<dbReference type="Proteomes" id="UP001254257">
    <property type="component" value="Unassembled WGS sequence"/>
</dbReference>
<dbReference type="InterPro" id="IPR042179">
    <property type="entry name" value="KGD_C_sf"/>
</dbReference>
<dbReference type="SMART" id="SM00861">
    <property type="entry name" value="Transket_pyr"/>
    <property type="match status" value="1"/>
</dbReference>
<dbReference type="InterPro" id="IPR001017">
    <property type="entry name" value="DH_E1"/>
</dbReference>
<evidence type="ECO:0000259" key="9">
    <source>
        <dbReference type="SMART" id="SM00861"/>
    </source>
</evidence>
<name>A0ABU3S2R8_9HYPH</name>
<protein>
    <recommendedName>
        <fullName evidence="5">2-oxoglutarate dehydrogenase E1 component</fullName>
        <ecNumber evidence="4">1.2.4.2</ecNumber>
    </recommendedName>
    <alternativeName>
        <fullName evidence="8">Alpha-ketoglutarate dehydrogenase</fullName>
    </alternativeName>
</protein>
<dbReference type="InterPro" id="IPR031717">
    <property type="entry name" value="ODO-1/KGD_C"/>
</dbReference>
<dbReference type="RefSeq" id="WP_316016941.1">
    <property type="nucleotide sequence ID" value="NZ_JAWDID010000003.1"/>
</dbReference>
<feature type="non-terminal residue" evidence="10">
    <location>
        <position position="1"/>
    </location>
</feature>
<dbReference type="InterPro" id="IPR011603">
    <property type="entry name" value="2oxoglutarate_DH_E1"/>
</dbReference>